<keyword evidence="3" id="KW-0645">Protease</keyword>
<evidence type="ECO:0000256" key="1">
    <source>
        <dbReference type="ARBA" id="ARBA00007447"/>
    </source>
</evidence>
<dbReference type="PROSITE" id="PS00141">
    <property type="entry name" value="ASP_PROTEASE"/>
    <property type="match status" value="2"/>
</dbReference>
<name>A0A4Y9YZZ5_9AGAM</name>
<evidence type="ECO:0000256" key="3">
    <source>
        <dbReference type="RuleBase" id="RU000454"/>
    </source>
</evidence>
<proteinExistence type="inferred from homology"/>
<dbReference type="InterPro" id="IPR001969">
    <property type="entry name" value="Aspartic_peptidase_AS"/>
</dbReference>
<keyword evidence="3" id="KW-0378">Hydrolase</keyword>
<feature type="domain" description="Peptidase A1" evidence="6">
    <location>
        <begin position="67"/>
        <end position="387"/>
    </location>
</feature>
<dbReference type="PROSITE" id="PS51767">
    <property type="entry name" value="PEPTIDASE_A1"/>
    <property type="match status" value="1"/>
</dbReference>
<dbReference type="AlphaFoldDB" id="A0A4Y9YZZ5"/>
<dbReference type="CDD" id="cd05471">
    <property type="entry name" value="pepsin_like"/>
    <property type="match status" value="1"/>
</dbReference>
<keyword evidence="2 3" id="KW-0064">Aspartyl protease</keyword>
<accession>A0A4Y9YZZ5</accession>
<sequence>MPRNTSHSFRVLFGSIVCSLLAVNVAAAPTLNSRSDSFATSNFTSLVARAPAPISLPLIIIDQDTSYVASIAMGASGKTFNVIVDTGTPVFWLLSETSEQLVRVYRHPSACSQLTEGYARARQGQHNGIGPTSSSTFDAGDKANEGDEANEWGFTYMEGSTAVGFAAHDKLTIGGVSLDDMPFGVAETITGELVKAFEDGIMGFAPRTAGTAARSCSAGTNPAKFDESTLVEVDNFDATGNYWMVSVSTVKIDGEAVISTELKAVVDTGTSDIRANPAIVKKLLAKIPGVQQIAAGSDEEGSQEGTGGDFLLPCDTESKLAFTIGGKDWDVDPRDLALPDERLEDNMCFSQIFGDPSFGEDTILLGATFLKNVYLSLNLETKKIGFAKPK</sequence>
<feature type="chain" id="PRO_5021374382" description="Peptidase A1 domain-containing protein" evidence="5">
    <location>
        <begin position="28"/>
        <end position="390"/>
    </location>
</feature>
<dbReference type="InterPro" id="IPR034164">
    <property type="entry name" value="Pepsin-like_dom"/>
</dbReference>
<reference evidence="7 8" key="1">
    <citation type="submission" date="2019-02" db="EMBL/GenBank/DDBJ databases">
        <title>Genome sequencing of the rare red list fungi Dentipellis fragilis.</title>
        <authorList>
            <person name="Buettner E."/>
            <person name="Kellner H."/>
        </authorList>
    </citation>
    <scope>NUCLEOTIDE SEQUENCE [LARGE SCALE GENOMIC DNA]</scope>
    <source>
        <strain evidence="7 8">DSM 105465</strain>
    </source>
</reference>
<gene>
    <name evidence="7" type="ORF">EVG20_g3745</name>
</gene>
<feature type="compositionally biased region" description="Polar residues" evidence="4">
    <location>
        <begin position="124"/>
        <end position="137"/>
    </location>
</feature>
<keyword evidence="8" id="KW-1185">Reference proteome</keyword>
<dbReference type="Pfam" id="PF00026">
    <property type="entry name" value="Asp"/>
    <property type="match status" value="2"/>
</dbReference>
<dbReference type="InterPro" id="IPR001461">
    <property type="entry name" value="Aspartic_peptidase_A1"/>
</dbReference>
<dbReference type="PRINTS" id="PR00792">
    <property type="entry name" value="PEPSIN"/>
</dbReference>
<protein>
    <recommendedName>
        <fullName evidence="6">Peptidase A1 domain-containing protein</fullName>
    </recommendedName>
</protein>
<evidence type="ECO:0000256" key="5">
    <source>
        <dbReference type="SAM" id="SignalP"/>
    </source>
</evidence>
<dbReference type="PANTHER" id="PTHR47966">
    <property type="entry name" value="BETA-SITE APP-CLEAVING ENZYME, ISOFORM A-RELATED"/>
    <property type="match status" value="1"/>
</dbReference>
<dbReference type="GO" id="GO:0006508">
    <property type="term" value="P:proteolysis"/>
    <property type="evidence" value="ECO:0007669"/>
    <property type="project" value="UniProtKB-KW"/>
</dbReference>
<evidence type="ECO:0000259" key="6">
    <source>
        <dbReference type="PROSITE" id="PS51767"/>
    </source>
</evidence>
<evidence type="ECO:0000313" key="8">
    <source>
        <dbReference type="Proteomes" id="UP000298327"/>
    </source>
</evidence>
<comment type="similarity">
    <text evidence="1 3">Belongs to the peptidase A1 family.</text>
</comment>
<evidence type="ECO:0000313" key="7">
    <source>
        <dbReference type="EMBL" id="TFY67944.1"/>
    </source>
</evidence>
<dbReference type="Proteomes" id="UP000298327">
    <property type="component" value="Unassembled WGS sequence"/>
</dbReference>
<dbReference type="SUPFAM" id="SSF50630">
    <property type="entry name" value="Acid proteases"/>
    <property type="match status" value="1"/>
</dbReference>
<dbReference type="PANTHER" id="PTHR47966:SF75">
    <property type="entry name" value="ENDOPEPTIDASE (CTSD), PUTATIVE (AFU_ORTHOLOGUE AFUA_4G07040)-RELATED"/>
    <property type="match status" value="1"/>
</dbReference>
<dbReference type="EMBL" id="SEOQ01000176">
    <property type="protein sequence ID" value="TFY67944.1"/>
    <property type="molecule type" value="Genomic_DNA"/>
</dbReference>
<feature type="region of interest" description="Disordered" evidence="4">
    <location>
        <begin position="124"/>
        <end position="143"/>
    </location>
</feature>
<dbReference type="InterPro" id="IPR021109">
    <property type="entry name" value="Peptidase_aspartic_dom_sf"/>
</dbReference>
<comment type="caution">
    <text evidence="7">The sequence shown here is derived from an EMBL/GenBank/DDBJ whole genome shotgun (WGS) entry which is preliminary data.</text>
</comment>
<dbReference type="GO" id="GO:0004190">
    <property type="term" value="F:aspartic-type endopeptidase activity"/>
    <property type="evidence" value="ECO:0007669"/>
    <property type="project" value="UniProtKB-KW"/>
</dbReference>
<feature type="signal peptide" evidence="5">
    <location>
        <begin position="1"/>
        <end position="27"/>
    </location>
</feature>
<keyword evidence="5" id="KW-0732">Signal</keyword>
<organism evidence="7 8">
    <name type="scientific">Dentipellis fragilis</name>
    <dbReference type="NCBI Taxonomy" id="205917"/>
    <lineage>
        <taxon>Eukaryota</taxon>
        <taxon>Fungi</taxon>
        <taxon>Dikarya</taxon>
        <taxon>Basidiomycota</taxon>
        <taxon>Agaricomycotina</taxon>
        <taxon>Agaricomycetes</taxon>
        <taxon>Russulales</taxon>
        <taxon>Hericiaceae</taxon>
        <taxon>Dentipellis</taxon>
    </lineage>
</organism>
<dbReference type="InterPro" id="IPR033121">
    <property type="entry name" value="PEPTIDASE_A1"/>
</dbReference>
<evidence type="ECO:0000256" key="2">
    <source>
        <dbReference type="ARBA" id="ARBA00022750"/>
    </source>
</evidence>
<dbReference type="OrthoDB" id="771136at2759"/>
<dbReference type="Gene3D" id="2.40.70.10">
    <property type="entry name" value="Acid Proteases"/>
    <property type="match status" value="2"/>
</dbReference>
<evidence type="ECO:0000256" key="4">
    <source>
        <dbReference type="SAM" id="MobiDB-lite"/>
    </source>
</evidence>